<reference evidence="2 3" key="1">
    <citation type="journal article" date="2023" name="Mol. Biol. Evol.">
        <title>Genomics of Secondarily Temperate Adaptation in the Only Non-Antarctic Icefish.</title>
        <authorList>
            <person name="Rivera-Colon A.G."/>
            <person name="Rayamajhi N."/>
            <person name="Minhas B.F."/>
            <person name="Madrigal G."/>
            <person name="Bilyk K.T."/>
            <person name="Yoon V."/>
            <person name="Hune M."/>
            <person name="Gregory S."/>
            <person name="Cheng C.H.C."/>
            <person name="Catchen J.M."/>
        </authorList>
    </citation>
    <scope>NUCLEOTIDE SEQUENCE [LARGE SCALE GENOMIC DNA]</scope>
    <source>
        <strain evidence="2">JC2023a</strain>
    </source>
</reference>
<accession>A0AAN8BQF7</accession>
<evidence type="ECO:0000313" key="2">
    <source>
        <dbReference type="EMBL" id="KAK5889217.1"/>
    </source>
</evidence>
<feature type="region of interest" description="Disordered" evidence="1">
    <location>
        <begin position="28"/>
        <end position="76"/>
    </location>
</feature>
<evidence type="ECO:0000313" key="3">
    <source>
        <dbReference type="Proteomes" id="UP001335648"/>
    </source>
</evidence>
<sequence>MLPLCDVGVRERDRRGWKFGSPPVLVHPGTPASMLEGDSTVTSSGSGGAPGSPGRGRMEEALEETTPTLAPTPEDK</sequence>
<proteinExistence type="predicted"/>
<feature type="compositionally biased region" description="Low complexity" evidence="1">
    <location>
        <begin position="64"/>
        <end position="76"/>
    </location>
</feature>
<organism evidence="2 3">
    <name type="scientific">Champsocephalus esox</name>
    <name type="common">pike icefish</name>
    <dbReference type="NCBI Taxonomy" id="159716"/>
    <lineage>
        <taxon>Eukaryota</taxon>
        <taxon>Metazoa</taxon>
        <taxon>Chordata</taxon>
        <taxon>Craniata</taxon>
        <taxon>Vertebrata</taxon>
        <taxon>Euteleostomi</taxon>
        <taxon>Actinopterygii</taxon>
        <taxon>Neopterygii</taxon>
        <taxon>Teleostei</taxon>
        <taxon>Neoteleostei</taxon>
        <taxon>Acanthomorphata</taxon>
        <taxon>Eupercaria</taxon>
        <taxon>Perciformes</taxon>
        <taxon>Notothenioidei</taxon>
        <taxon>Channichthyidae</taxon>
        <taxon>Champsocephalus</taxon>
    </lineage>
</organism>
<dbReference type="AlphaFoldDB" id="A0AAN8BQF7"/>
<comment type="caution">
    <text evidence="2">The sequence shown here is derived from an EMBL/GenBank/DDBJ whole genome shotgun (WGS) entry which is preliminary data.</text>
</comment>
<keyword evidence="3" id="KW-1185">Reference proteome</keyword>
<dbReference type="Proteomes" id="UP001335648">
    <property type="component" value="Unassembled WGS sequence"/>
</dbReference>
<protein>
    <submittedName>
        <fullName evidence="2">Uncharacterized protein</fullName>
    </submittedName>
</protein>
<name>A0AAN8BQF7_9TELE</name>
<evidence type="ECO:0000256" key="1">
    <source>
        <dbReference type="SAM" id="MobiDB-lite"/>
    </source>
</evidence>
<dbReference type="EMBL" id="JAULUE010002057">
    <property type="protein sequence ID" value="KAK5889217.1"/>
    <property type="molecule type" value="Genomic_DNA"/>
</dbReference>
<feature type="compositionally biased region" description="Gly residues" evidence="1">
    <location>
        <begin position="45"/>
        <end position="54"/>
    </location>
</feature>
<gene>
    <name evidence="2" type="ORF">CesoFtcFv8_015241</name>
</gene>